<dbReference type="EMBL" id="RBZO01000017">
    <property type="protein sequence ID" value="RKQ14943.1"/>
    <property type="molecule type" value="Genomic_DNA"/>
</dbReference>
<dbReference type="GO" id="GO:0015035">
    <property type="term" value="F:protein-disulfide reductase activity"/>
    <property type="evidence" value="ECO:0007669"/>
    <property type="project" value="InterPro"/>
</dbReference>
<comment type="caution">
    <text evidence="1">The sequence shown here is derived from an EMBL/GenBank/DDBJ whole genome shotgun (WGS) entry which is preliminary data.</text>
</comment>
<gene>
    <name evidence="1" type="ORF">D8M05_11820</name>
</gene>
<dbReference type="PANTHER" id="PTHR33639:SF2">
    <property type="entry name" value="DUF393 DOMAIN-CONTAINING PROTEIN"/>
    <property type="match status" value="1"/>
</dbReference>
<dbReference type="Proteomes" id="UP000281813">
    <property type="component" value="Unassembled WGS sequence"/>
</dbReference>
<sequence length="129" mass="14930">MDNIILFDGECNLCDSSVRFIINRDKGASFTFASLQSEIGKELLERFGVSKEMDSFVLLTNGKYYDKSTAALRVCAHLSGMWKLLSLFLIVPRPIRDYLYTIIASNRYKWFGKKENCMIPTPEIRKRFL</sequence>
<evidence type="ECO:0000313" key="2">
    <source>
        <dbReference type="Proteomes" id="UP000281813"/>
    </source>
</evidence>
<evidence type="ECO:0000313" key="1">
    <source>
        <dbReference type="EMBL" id="RKQ14943.1"/>
    </source>
</evidence>
<accession>A0A494YXU2</accession>
<dbReference type="InterPro" id="IPR052927">
    <property type="entry name" value="DCC_oxidoreductase"/>
</dbReference>
<dbReference type="RefSeq" id="WP_121132025.1">
    <property type="nucleotide sequence ID" value="NZ_JBHUFK010000037.1"/>
</dbReference>
<proteinExistence type="predicted"/>
<dbReference type="OrthoDB" id="9785438at2"/>
<dbReference type="InterPro" id="IPR007263">
    <property type="entry name" value="DCC1-like"/>
</dbReference>
<dbReference type="PANTHER" id="PTHR33639">
    <property type="entry name" value="THIOL-DISULFIDE OXIDOREDUCTASE DCC"/>
    <property type="match status" value="1"/>
</dbReference>
<organism evidence="1 2">
    <name type="scientific">Oceanobacillus bengalensis</name>
    <dbReference type="NCBI Taxonomy" id="1435466"/>
    <lineage>
        <taxon>Bacteria</taxon>
        <taxon>Bacillati</taxon>
        <taxon>Bacillota</taxon>
        <taxon>Bacilli</taxon>
        <taxon>Bacillales</taxon>
        <taxon>Bacillaceae</taxon>
        <taxon>Oceanobacillus</taxon>
    </lineage>
</organism>
<dbReference type="AlphaFoldDB" id="A0A494YXU2"/>
<reference evidence="1 2" key="1">
    <citation type="journal article" date="2015" name="Antonie Van Leeuwenhoek">
        <title>Oceanobacillus bengalensis sp. nov., a bacterium isolated from seawater of the Bay of Bengal.</title>
        <authorList>
            <person name="Yongchang O."/>
            <person name="Xiang W."/>
            <person name="Wang G."/>
        </authorList>
    </citation>
    <scope>NUCLEOTIDE SEQUENCE [LARGE SCALE GENOMIC DNA]</scope>
    <source>
        <strain evidence="1 2">MCCC 1K00260</strain>
    </source>
</reference>
<keyword evidence="2" id="KW-1185">Reference proteome</keyword>
<protein>
    <submittedName>
        <fullName evidence="1">Thiol-disulfide oxidoreductase DCC family protein</fullName>
    </submittedName>
</protein>
<dbReference type="Pfam" id="PF04134">
    <property type="entry name" value="DCC1-like"/>
    <property type="match status" value="1"/>
</dbReference>
<name>A0A494YXU2_9BACI</name>